<name>A0A5D4KHB3_9BACI</name>
<dbReference type="InterPro" id="IPR044925">
    <property type="entry name" value="His-Me_finger_sf"/>
</dbReference>
<organism evidence="2 3">
    <name type="scientific">Rossellomorea vietnamensis</name>
    <dbReference type="NCBI Taxonomy" id="218284"/>
    <lineage>
        <taxon>Bacteria</taxon>
        <taxon>Bacillati</taxon>
        <taxon>Bacillota</taxon>
        <taxon>Bacilli</taxon>
        <taxon>Bacillales</taxon>
        <taxon>Bacillaceae</taxon>
        <taxon>Rossellomorea</taxon>
    </lineage>
</organism>
<dbReference type="SUPFAM" id="SSF54060">
    <property type="entry name" value="His-Me finger endonucleases"/>
    <property type="match status" value="1"/>
</dbReference>
<feature type="domain" description="HNH nuclease" evidence="1">
    <location>
        <begin position="40"/>
        <end position="82"/>
    </location>
</feature>
<dbReference type="AlphaFoldDB" id="A0A5D4KHB3"/>
<dbReference type="Proteomes" id="UP000323317">
    <property type="component" value="Unassembled WGS sequence"/>
</dbReference>
<dbReference type="InterPro" id="IPR003615">
    <property type="entry name" value="HNH_nuc"/>
</dbReference>
<gene>
    <name evidence="2" type="ORF">FZC79_10375</name>
</gene>
<dbReference type="EMBL" id="VTEH01000006">
    <property type="protein sequence ID" value="TYR75633.1"/>
    <property type="molecule type" value="Genomic_DNA"/>
</dbReference>
<sequence>MSRFGKTRTLENNSFWKGGRVRRPDGYIYLNLGNKRVLEHRYVAEKKIGRKLKRGEVVHHINGIKDDNRPENLLVMSHSDHSTLHGLERESLNDYISKEDLKVMIDKGLSYKPISEHYGISYRSFYNLLERYELKKHYEGLMKNVK</sequence>
<proteinExistence type="predicted"/>
<accession>A0A5D4KHB3</accession>
<evidence type="ECO:0000313" key="2">
    <source>
        <dbReference type="EMBL" id="TYR75633.1"/>
    </source>
</evidence>
<evidence type="ECO:0000313" key="3">
    <source>
        <dbReference type="Proteomes" id="UP000323317"/>
    </source>
</evidence>
<dbReference type="Pfam" id="PF13392">
    <property type="entry name" value="HNH_3"/>
    <property type="match status" value="1"/>
</dbReference>
<dbReference type="Gene3D" id="3.90.75.20">
    <property type="match status" value="1"/>
</dbReference>
<evidence type="ECO:0000259" key="1">
    <source>
        <dbReference type="Pfam" id="PF13392"/>
    </source>
</evidence>
<reference evidence="2 3" key="1">
    <citation type="submission" date="2019-08" db="EMBL/GenBank/DDBJ databases">
        <title>Bacillus genomes from the desert of Cuatro Cienegas, Coahuila.</title>
        <authorList>
            <person name="Olmedo-Alvarez G."/>
        </authorList>
    </citation>
    <scope>NUCLEOTIDE SEQUENCE [LARGE SCALE GENOMIC DNA]</scope>
    <source>
        <strain evidence="2 3">CH40_1T</strain>
    </source>
</reference>
<comment type="caution">
    <text evidence="2">The sequence shown here is derived from an EMBL/GenBank/DDBJ whole genome shotgun (WGS) entry which is preliminary data.</text>
</comment>
<protein>
    <recommendedName>
        <fullName evidence="1">HNH nuclease domain-containing protein</fullName>
    </recommendedName>
</protein>